<dbReference type="EnsemblPlants" id="AET3Gv20340100.1">
    <property type="protein sequence ID" value="AET3Gv20340100.1"/>
    <property type="gene ID" value="AET3Gv20340100"/>
</dbReference>
<dbReference type="Proteomes" id="UP000015105">
    <property type="component" value="Chromosome 3D"/>
</dbReference>
<keyword evidence="2" id="KW-1185">Reference proteome</keyword>
<proteinExistence type="predicted"/>
<evidence type="ECO:0000313" key="1">
    <source>
        <dbReference type="EnsemblPlants" id="AET3Gv20340100.1"/>
    </source>
</evidence>
<organism evidence="1 2">
    <name type="scientific">Aegilops tauschii subsp. strangulata</name>
    <name type="common">Goatgrass</name>
    <dbReference type="NCBI Taxonomy" id="200361"/>
    <lineage>
        <taxon>Eukaryota</taxon>
        <taxon>Viridiplantae</taxon>
        <taxon>Streptophyta</taxon>
        <taxon>Embryophyta</taxon>
        <taxon>Tracheophyta</taxon>
        <taxon>Spermatophyta</taxon>
        <taxon>Magnoliopsida</taxon>
        <taxon>Liliopsida</taxon>
        <taxon>Poales</taxon>
        <taxon>Poaceae</taxon>
        <taxon>BOP clade</taxon>
        <taxon>Pooideae</taxon>
        <taxon>Triticodae</taxon>
        <taxon>Triticeae</taxon>
        <taxon>Triticinae</taxon>
        <taxon>Aegilops</taxon>
    </lineage>
</organism>
<reference evidence="1" key="5">
    <citation type="journal article" date="2021" name="G3 (Bethesda)">
        <title>Aegilops tauschii genome assembly Aet v5.0 features greater sequence contiguity and improved annotation.</title>
        <authorList>
            <person name="Wang L."/>
            <person name="Zhu T."/>
            <person name="Rodriguez J.C."/>
            <person name="Deal K.R."/>
            <person name="Dubcovsky J."/>
            <person name="McGuire P.E."/>
            <person name="Lux T."/>
            <person name="Spannagl M."/>
            <person name="Mayer K.F.X."/>
            <person name="Baldrich P."/>
            <person name="Meyers B.C."/>
            <person name="Huo N."/>
            <person name="Gu Y.Q."/>
            <person name="Zhou H."/>
            <person name="Devos K.M."/>
            <person name="Bennetzen J.L."/>
            <person name="Unver T."/>
            <person name="Budak H."/>
            <person name="Gulick P.J."/>
            <person name="Galiba G."/>
            <person name="Kalapos B."/>
            <person name="Nelson D.R."/>
            <person name="Li P."/>
            <person name="You F.M."/>
            <person name="Luo M.C."/>
            <person name="Dvorak J."/>
        </authorList>
    </citation>
    <scope>NUCLEOTIDE SEQUENCE [LARGE SCALE GENOMIC DNA]</scope>
    <source>
        <strain evidence="1">cv. AL8/78</strain>
    </source>
</reference>
<dbReference type="AlphaFoldDB" id="A0A453EH45"/>
<sequence>AHHPEDFLILFGSQAAMDRLAGEHFIRSPRFSLSMRPWSKLAHAGSGEFEYRVELELRGIPAQAWHLST</sequence>
<dbReference type="Gramene" id="AET3Gv20340100.1">
    <property type="protein sequence ID" value="AET3Gv20340100.1"/>
    <property type="gene ID" value="AET3Gv20340100"/>
</dbReference>
<reference evidence="1" key="3">
    <citation type="journal article" date="2017" name="Nature">
        <title>Genome sequence of the progenitor of the wheat D genome Aegilops tauschii.</title>
        <authorList>
            <person name="Luo M.C."/>
            <person name="Gu Y.Q."/>
            <person name="Puiu D."/>
            <person name="Wang H."/>
            <person name="Twardziok S.O."/>
            <person name="Deal K.R."/>
            <person name="Huo N."/>
            <person name="Zhu T."/>
            <person name="Wang L."/>
            <person name="Wang Y."/>
            <person name="McGuire P.E."/>
            <person name="Liu S."/>
            <person name="Long H."/>
            <person name="Ramasamy R.K."/>
            <person name="Rodriguez J.C."/>
            <person name="Van S.L."/>
            <person name="Yuan L."/>
            <person name="Wang Z."/>
            <person name="Xia Z."/>
            <person name="Xiao L."/>
            <person name="Anderson O.D."/>
            <person name="Ouyang S."/>
            <person name="Liang Y."/>
            <person name="Zimin A.V."/>
            <person name="Pertea G."/>
            <person name="Qi P."/>
            <person name="Bennetzen J.L."/>
            <person name="Dai X."/>
            <person name="Dawson M.W."/>
            <person name="Muller H.G."/>
            <person name="Kugler K."/>
            <person name="Rivarola-Duarte L."/>
            <person name="Spannagl M."/>
            <person name="Mayer K.F.X."/>
            <person name="Lu F.H."/>
            <person name="Bevan M.W."/>
            <person name="Leroy P."/>
            <person name="Li P."/>
            <person name="You F.M."/>
            <person name="Sun Q."/>
            <person name="Liu Z."/>
            <person name="Lyons E."/>
            <person name="Wicker T."/>
            <person name="Salzberg S.L."/>
            <person name="Devos K.M."/>
            <person name="Dvorak J."/>
        </authorList>
    </citation>
    <scope>NUCLEOTIDE SEQUENCE [LARGE SCALE GENOMIC DNA]</scope>
    <source>
        <strain evidence="1">cv. AL8/78</strain>
    </source>
</reference>
<dbReference type="PANTHER" id="PTHR33087">
    <property type="entry name" value="OS07G0539200 PROTEIN"/>
    <property type="match status" value="1"/>
</dbReference>
<protein>
    <submittedName>
        <fullName evidence="1">Uncharacterized protein</fullName>
    </submittedName>
</protein>
<reference evidence="2" key="1">
    <citation type="journal article" date="2014" name="Science">
        <title>Ancient hybridizations among the ancestral genomes of bread wheat.</title>
        <authorList>
            <consortium name="International Wheat Genome Sequencing Consortium,"/>
            <person name="Marcussen T."/>
            <person name="Sandve S.R."/>
            <person name="Heier L."/>
            <person name="Spannagl M."/>
            <person name="Pfeifer M."/>
            <person name="Jakobsen K.S."/>
            <person name="Wulff B.B."/>
            <person name="Steuernagel B."/>
            <person name="Mayer K.F."/>
            <person name="Olsen O.A."/>
        </authorList>
    </citation>
    <scope>NUCLEOTIDE SEQUENCE [LARGE SCALE GENOMIC DNA]</scope>
    <source>
        <strain evidence="2">cv. AL8/78</strain>
    </source>
</reference>
<reference evidence="2" key="2">
    <citation type="journal article" date="2017" name="Nat. Plants">
        <title>The Aegilops tauschii genome reveals multiple impacts of transposons.</title>
        <authorList>
            <person name="Zhao G."/>
            <person name="Zou C."/>
            <person name="Li K."/>
            <person name="Wang K."/>
            <person name="Li T."/>
            <person name="Gao L."/>
            <person name="Zhang X."/>
            <person name="Wang H."/>
            <person name="Yang Z."/>
            <person name="Liu X."/>
            <person name="Jiang W."/>
            <person name="Mao L."/>
            <person name="Kong X."/>
            <person name="Jiao Y."/>
            <person name="Jia J."/>
        </authorList>
    </citation>
    <scope>NUCLEOTIDE SEQUENCE [LARGE SCALE GENOMIC DNA]</scope>
    <source>
        <strain evidence="2">cv. AL8/78</strain>
    </source>
</reference>
<dbReference type="InterPro" id="IPR053253">
    <property type="entry name" value="Sex_diff_modulator"/>
</dbReference>
<reference evidence="1" key="4">
    <citation type="submission" date="2019-03" db="UniProtKB">
        <authorList>
            <consortium name="EnsemblPlants"/>
        </authorList>
    </citation>
    <scope>IDENTIFICATION</scope>
</reference>
<dbReference type="PANTHER" id="PTHR33087:SF31">
    <property type="entry name" value="OS06G0482850 PROTEIN"/>
    <property type="match status" value="1"/>
</dbReference>
<evidence type="ECO:0000313" key="2">
    <source>
        <dbReference type="Proteomes" id="UP000015105"/>
    </source>
</evidence>
<name>A0A453EH45_AEGTS</name>
<accession>A0A453EH45</accession>